<organism evidence="2 3">
    <name type="scientific">Algoriphagus aestuariicola</name>
    <dbReference type="NCBI Taxonomy" id="1852016"/>
    <lineage>
        <taxon>Bacteria</taxon>
        <taxon>Pseudomonadati</taxon>
        <taxon>Bacteroidota</taxon>
        <taxon>Cytophagia</taxon>
        <taxon>Cytophagales</taxon>
        <taxon>Cyclobacteriaceae</taxon>
        <taxon>Algoriphagus</taxon>
    </lineage>
</organism>
<name>A0ABS3BN39_9BACT</name>
<sequence length="235" mass="26604">MNIPQAREINRDRAESLLAMAAGKGFSQSYLAMKHQLIIEGADGWLAKIYLPLTQNWLGAEGFSEKSDSHFSLVLIRAGQAAVGYFHQGALLDHKVLRAYMVRQKQGFSQIKHLKTKGKSRAGSRIRLAETQRFFEEINERLNSYAERFPMDFWGISCAKTMWPFYFDSSIPPPFSQKDQNLLELPMHISQASYEELVSAGALLGKFHLLLSGRGKAVFGDDLDKVSDIEDEDNW</sequence>
<dbReference type="Pfam" id="PF18826">
    <property type="entry name" value="bVLRF1"/>
    <property type="match status" value="1"/>
</dbReference>
<dbReference type="RefSeq" id="WP_206568716.1">
    <property type="nucleotide sequence ID" value="NZ_JAFKCW010000002.1"/>
</dbReference>
<dbReference type="Proteomes" id="UP000664698">
    <property type="component" value="Unassembled WGS sequence"/>
</dbReference>
<dbReference type="PROSITE" id="PS52044">
    <property type="entry name" value="VLRF1"/>
    <property type="match status" value="1"/>
</dbReference>
<protein>
    <recommendedName>
        <fullName evidence="1">VLRF1 domain-containing protein</fullName>
    </recommendedName>
</protein>
<dbReference type="EMBL" id="JAFKCW010000002">
    <property type="protein sequence ID" value="MBN7800718.1"/>
    <property type="molecule type" value="Genomic_DNA"/>
</dbReference>
<evidence type="ECO:0000313" key="2">
    <source>
        <dbReference type="EMBL" id="MBN7800718.1"/>
    </source>
</evidence>
<evidence type="ECO:0000313" key="3">
    <source>
        <dbReference type="Proteomes" id="UP000664698"/>
    </source>
</evidence>
<feature type="domain" description="VLRF1" evidence="1">
    <location>
        <begin position="67"/>
        <end position="207"/>
    </location>
</feature>
<evidence type="ECO:0000259" key="1">
    <source>
        <dbReference type="PROSITE" id="PS52044"/>
    </source>
</evidence>
<accession>A0ABS3BN39</accession>
<gene>
    <name evidence="2" type="ORF">J0A67_07590</name>
</gene>
<dbReference type="InterPro" id="IPR041175">
    <property type="entry name" value="VLRF1/Vms1"/>
</dbReference>
<keyword evidence="3" id="KW-1185">Reference proteome</keyword>
<proteinExistence type="predicted"/>
<comment type="caution">
    <text evidence="2">The sequence shown here is derived from an EMBL/GenBank/DDBJ whole genome shotgun (WGS) entry which is preliminary data.</text>
</comment>
<reference evidence="2 3" key="1">
    <citation type="submission" date="2021-03" db="EMBL/GenBank/DDBJ databases">
        <title>novel species isolated from a fishpond in China.</title>
        <authorList>
            <person name="Lu H."/>
            <person name="Cai Z."/>
        </authorList>
    </citation>
    <scope>NUCLEOTIDE SEQUENCE [LARGE SCALE GENOMIC DNA]</scope>
    <source>
        <strain evidence="2 3">JCM 31546</strain>
    </source>
</reference>